<feature type="region of interest" description="Disordered" evidence="1">
    <location>
        <begin position="29"/>
        <end position="58"/>
    </location>
</feature>
<feature type="signal peptide" evidence="2">
    <location>
        <begin position="1"/>
        <end position="26"/>
    </location>
</feature>
<dbReference type="Proteomes" id="UP000198729">
    <property type="component" value="Unassembled WGS sequence"/>
</dbReference>
<keyword evidence="4" id="KW-1185">Reference proteome</keyword>
<proteinExistence type="predicted"/>
<sequence length="58" mass="6165">MKSLLDKLFGTALLSIAVVMSSPVFAEDSTLPAKTETQSKASQSVQPQVEKKAVDEAL</sequence>
<organism evidence="3 4">
    <name type="scientific">Nitrosomonas mobilis</name>
    <dbReference type="NCBI Taxonomy" id="51642"/>
    <lineage>
        <taxon>Bacteria</taxon>
        <taxon>Pseudomonadati</taxon>
        <taxon>Pseudomonadota</taxon>
        <taxon>Betaproteobacteria</taxon>
        <taxon>Nitrosomonadales</taxon>
        <taxon>Nitrosomonadaceae</taxon>
        <taxon>Nitrosomonas</taxon>
    </lineage>
</organism>
<feature type="chain" id="PRO_5011431812" evidence="2">
    <location>
        <begin position="27"/>
        <end position="58"/>
    </location>
</feature>
<accession>A0A1G5SE29</accession>
<keyword evidence="2" id="KW-0732">Signal</keyword>
<feature type="compositionally biased region" description="Polar residues" evidence="1">
    <location>
        <begin position="35"/>
        <end position="47"/>
    </location>
</feature>
<dbReference type="STRING" id="51642.NSMM_250005"/>
<feature type="compositionally biased region" description="Basic and acidic residues" evidence="1">
    <location>
        <begin position="49"/>
        <end position="58"/>
    </location>
</feature>
<dbReference type="AlphaFoldDB" id="A0A1G5SE29"/>
<reference evidence="3 4" key="1">
    <citation type="submission" date="2016-10" db="EMBL/GenBank/DDBJ databases">
        <authorList>
            <person name="de Groot N.N."/>
        </authorList>
    </citation>
    <scope>NUCLEOTIDE SEQUENCE [LARGE SCALE GENOMIC DNA]</scope>
    <source>
        <strain evidence="3">1</strain>
    </source>
</reference>
<evidence type="ECO:0000313" key="4">
    <source>
        <dbReference type="Proteomes" id="UP000198729"/>
    </source>
</evidence>
<name>A0A1G5SE29_9PROT</name>
<evidence type="ECO:0000256" key="2">
    <source>
        <dbReference type="SAM" id="SignalP"/>
    </source>
</evidence>
<evidence type="ECO:0000313" key="3">
    <source>
        <dbReference type="EMBL" id="SCZ84679.1"/>
    </source>
</evidence>
<dbReference type="RefSeq" id="WP_176753829.1">
    <property type="nucleotide sequence ID" value="NZ_FMWO01000031.1"/>
</dbReference>
<protein>
    <submittedName>
        <fullName evidence="3">Uncharacterized protein</fullName>
    </submittedName>
</protein>
<gene>
    <name evidence="3" type="ORF">NSMM_250005</name>
</gene>
<evidence type="ECO:0000256" key="1">
    <source>
        <dbReference type="SAM" id="MobiDB-lite"/>
    </source>
</evidence>
<dbReference type="EMBL" id="FMWO01000031">
    <property type="protein sequence ID" value="SCZ84679.1"/>
    <property type="molecule type" value="Genomic_DNA"/>
</dbReference>